<evidence type="ECO:0000256" key="5">
    <source>
        <dbReference type="SAM" id="Phobius"/>
    </source>
</evidence>
<dbReference type="Pfam" id="PF00990">
    <property type="entry name" value="GGDEF"/>
    <property type="match status" value="1"/>
</dbReference>
<keyword evidence="5" id="KW-0812">Transmembrane</keyword>
<dbReference type="CDD" id="cd01949">
    <property type="entry name" value="GGDEF"/>
    <property type="match status" value="1"/>
</dbReference>
<dbReference type="InterPro" id="IPR000160">
    <property type="entry name" value="GGDEF_dom"/>
</dbReference>
<dbReference type="SUPFAM" id="SSF55073">
    <property type="entry name" value="Nucleotide cyclase"/>
    <property type="match status" value="1"/>
</dbReference>
<dbReference type="EMBL" id="CP054020">
    <property type="protein sequence ID" value="QKI89262.1"/>
    <property type="molecule type" value="Genomic_DNA"/>
</dbReference>
<feature type="transmembrane region" description="Helical" evidence="5">
    <location>
        <begin position="168"/>
        <end position="192"/>
    </location>
</feature>
<organism evidence="7 8">
    <name type="scientific">Thiomicrorhabdus xiamenensis</name>
    <dbReference type="NCBI Taxonomy" id="2739063"/>
    <lineage>
        <taxon>Bacteria</taxon>
        <taxon>Pseudomonadati</taxon>
        <taxon>Pseudomonadota</taxon>
        <taxon>Gammaproteobacteria</taxon>
        <taxon>Thiotrichales</taxon>
        <taxon>Piscirickettsiaceae</taxon>
        <taxon>Thiomicrorhabdus</taxon>
    </lineage>
</organism>
<evidence type="ECO:0000256" key="4">
    <source>
        <dbReference type="SAM" id="Coils"/>
    </source>
</evidence>
<dbReference type="Proteomes" id="UP000504724">
    <property type="component" value="Chromosome"/>
</dbReference>
<evidence type="ECO:0000256" key="2">
    <source>
        <dbReference type="ARBA" id="ARBA00012528"/>
    </source>
</evidence>
<dbReference type="EC" id="2.7.7.65" evidence="2"/>
<dbReference type="GO" id="GO:0043709">
    <property type="term" value="P:cell adhesion involved in single-species biofilm formation"/>
    <property type="evidence" value="ECO:0007669"/>
    <property type="project" value="TreeGrafter"/>
</dbReference>
<dbReference type="SMART" id="SM00267">
    <property type="entry name" value="GGDEF"/>
    <property type="match status" value="1"/>
</dbReference>
<evidence type="ECO:0000259" key="6">
    <source>
        <dbReference type="PROSITE" id="PS50887"/>
    </source>
</evidence>
<keyword evidence="8" id="KW-1185">Reference proteome</keyword>
<dbReference type="Gene3D" id="3.30.70.270">
    <property type="match status" value="1"/>
</dbReference>
<dbReference type="KEGG" id="txa:HQN79_06635"/>
<reference evidence="7 8" key="1">
    <citation type="submission" date="2020-05" db="EMBL/GenBank/DDBJ databases">
        <title>Thiomicrorhabdus sediminis sp.nov. and Thiomicrorhabdus xiamenensis sp.nov., novel sulfur-oxidizing bacteria isolated from coastal sediment.</title>
        <authorList>
            <person name="Liu X."/>
        </authorList>
    </citation>
    <scope>NUCLEOTIDE SEQUENCE [LARGE SCALE GENOMIC DNA]</scope>
    <source>
        <strain evidence="7 8">G2</strain>
    </source>
</reference>
<dbReference type="InterPro" id="IPR050469">
    <property type="entry name" value="Diguanylate_Cyclase"/>
</dbReference>
<dbReference type="PANTHER" id="PTHR45138:SF9">
    <property type="entry name" value="DIGUANYLATE CYCLASE DGCM-RELATED"/>
    <property type="match status" value="1"/>
</dbReference>
<dbReference type="FunFam" id="3.30.70.270:FF:000001">
    <property type="entry name" value="Diguanylate cyclase domain protein"/>
    <property type="match status" value="1"/>
</dbReference>
<accession>A0A7D4T0K0</accession>
<feature type="transmembrane region" description="Helical" evidence="5">
    <location>
        <begin position="7"/>
        <end position="32"/>
    </location>
</feature>
<dbReference type="RefSeq" id="WP_173285160.1">
    <property type="nucleotide sequence ID" value="NZ_CP054020.1"/>
</dbReference>
<comment type="catalytic activity">
    <reaction evidence="3">
        <text>2 GTP = 3',3'-c-di-GMP + 2 diphosphate</text>
        <dbReference type="Rhea" id="RHEA:24898"/>
        <dbReference type="ChEBI" id="CHEBI:33019"/>
        <dbReference type="ChEBI" id="CHEBI:37565"/>
        <dbReference type="ChEBI" id="CHEBI:58805"/>
        <dbReference type="EC" id="2.7.7.65"/>
    </reaction>
</comment>
<dbReference type="GO" id="GO:0052621">
    <property type="term" value="F:diguanylate cyclase activity"/>
    <property type="evidence" value="ECO:0007669"/>
    <property type="project" value="UniProtKB-EC"/>
</dbReference>
<dbReference type="PANTHER" id="PTHR45138">
    <property type="entry name" value="REGULATORY COMPONENTS OF SENSORY TRANSDUCTION SYSTEM"/>
    <property type="match status" value="1"/>
</dbReference>
<gene>
    <name evidence="7" type="ORF">HQN79_06635</name>
</gene>
<comment type="cofactor">
    <cofactor evidence="1">
        <name>Mg(2+)</name>
        <dbReference type="ChEBI" id="CHEBI:18420"/>
    </cofactor>
</comment>
<feature type="coiled-coil region" evidence="4">
    <location>
        <begin position="237"/>
        <end position="264"/>
    </location>
</feature>
<dbReference type="GO" id="GO:0005886">
    <property type="term" value="C:plasma membrane"/>
    <property type="evidence" value="ECO:0007669"/>
    <property type="project" value="TreeGrafter"/>
</dbReference>
<evidence type="ECO:0000256" key="1">
    <source>
        <dbReference type="ARBA" id="ARBA00001946"/>
    </source>
</evidence>
<evidence type="ECO:0000313" key="8">
    <source>
        <dbReference type="Proteomes" id="UP000504724"/>
    </source>
</evidence>
<dbReference type="GO" id="GO:1902201">
    <property type="term" value="P:negative regulation of bacterial-type flagellum-dependent cell motility"/>
    <property type="evidence" value="ECO:0007669"/>
    <property type="project" value="TreeGrafter"/>
</dbReference>
<protein>
    <recommendedName>
        <fullName evidence="2">diguanylate cyclase</fullName>
        <ecNumber evidence="2">2.7.7.65</ecNumber>
    </recommendedName>
</protein>
<keyword evidence="5" id="KW-1133">Transmembrane helix</keyword>
<proteinExistence type="predicted"/>
<keyword evidence="5" id="KW-0472">Membrane</keyword>
<keyword evidence="4" id="KW-0175">Coiled coil</keyword>
<evidence type="ECO:0000256" key="3">
    <source>
        <dbReference type="ARBA" id="ARBA00034247"/>
    </source>
</evidence>
<feature type="domain" description="GGDEF" evidence="6">
    <location>
        <begin position="310"/>
        <end position="443"/>
    </location>
</feature>
<dbReference type="InterPro" id="IPR043128">
    <property type="entry name" value="Rev_trsase/Diguanyl_cyclase"/>
</dbReference>
<evidence type="ECO:0000313" key="7">
    <source>
        <dbReference type="EMBL" id="QKI89262.1"/>
    </source>
</evidence>
<dbReference type="NCBIfam" id="TIGR00254">
    <property type="entry name" value="GGDEF"/>
    <property type="match status" value="1"/>
</dbReference>
<dbReference type="InterPro" id="IPR029787">
    <property type="entry name" value="Nucleotide_cyclase"/>
</dbReference>
<dbReference type="AlphaFoldDB" id="A0A7D4T0K0"/>
<name>A0A7D4T0K0_9GAMM</name>
<sequence length="449" mass="50905">MSFRHSIALHLLTVIFGFYFLVAVIVTVVQLYKEYENTKESFYQEIQLLPTTFGQGISDSVWTYNQELLQSILRGVYNSPIVVGIEVKSLDHKMDYKIGSILDKDSHPAYFDTDGKPGKSAETGLGADALFGYTFPITYQGPAFKDPQPLGEVTIYSNERLVFERVKYGFFLILINSVIKTLALWFIIFYFIKRYLGNPLNEFTRKIKQQDSNQPHPITLDIPWSDNNEILLLKDSYNQMILSVNEYQAALKTLNKELDDKVRERTHELFAAKEAAEMLAYTDVLTDVKTRRAFFELAEQELKNAVRQQTAASIIMIDIDHFKNINDTYGHATGDLVLQTFAKTLKNSCRACDLIGRLGGEEFAILLPQTDLNGALHVAEKLRLSVADSKLTHNRQTLHFTASFGVAETAPGQYMLEEILLQADQALYTAKNQGRNQAVAYKQSTTENT</sequence>
<dbReference type="PROSITE" id="PS50887">
    <property type="entry name" value="GGDEF"/>
    <property type="match status" value="1"/>
</dbReference>